<dbReference type="EMBL" id="CAJOBE010012426">
    <property type="protein sequence ID" value="CAF4149036.1"/>
    <property type="molecule type" value="Genomic_DNA"/>
</dbReference>
<feature type="disulfide bond" evidence="2">
    <location>
        <begin position="66"/>
        <end position="84"/>
    </location>
</feature>
<evidence type="ECO:0000313" key="4">
    <source>
        <dbReference type="EMBL" id="CAF4149036.1"/>
    </source>
</evidence>
<keyword evidence="1 2" id="KW-1015">Disulfide bond</keyword>
<evidence type="ECO:0000256" key="1">
    <source>
        <dbReference type="ARBA" id="ARBA00023157"/>
    </source>
</evidence>
<comment type="caution">
    <text evidence="2">Lacks conserved residue(s) required for the propagation of feature annotation.</text>
</comment>
<feature type="disulfide bond" evidence="2">
    <location>
        <begin position="35"/>
        <end position="50"/>
    </location>
</feature>
<dbReference type="Proteomes" id="UP000663874">
    <property type="component" value="Unassembled WGS sequence"/>
</dbReference>
<name>A0A815J963_9BILA</name>
<dbReference type="PRINTS" id="PR00261">
    <property type="entry name" value="LDLRECEPTOR"/>
</dbReference>
<dbReference type="Proteomes" id="UP000663889">
    <property type="component" value="Unassembled WGS sequence"/>
</dbReference>
<dbReference type="SMART" id="SM00192">
    <property type="entry name" value="LDLa"/>
    <property type="match status" value="2"/>
</dbReference>
<evidence type="ECO:0000313" key="5">
    <source>
        <dbReference type="Proteomes" id="UP000663889"/>
    </source>
</evidence>
<dbReference type="Gene3D" id="4.10.400.10">
    <property type="entry name" value="Low-density Lipoprotein Receptor"/>
    <property type="match status" value="2"/>
</dbReference>
<dbReference type="EMBL" id="CAJNOU010003197">
    <property type="protein sequence ID" value="CAF1376248.1"/>
    <property type="molecule type" value="Genomic_DNA"/>
</dbReference>
<accession>A0A815J963</accession>
<dbReference type="InterPro" id="IPR002172">
    <property type="entry name" value="LDrepeatLR_classA_rpt"/>
</dbReference>
<dbReference type="AlphaFoldDB" id="A0A815J963"/>
<dbReference type="Pfam" id="PF00057">
    <property type="entry name" value="Ldl_recept_a"/>
    <property type="match status" value="1"/>
</dbReference>
<dbReference type="InterPro" id="IPR036055">
    <property type="entry name" value="LDL_receptor-like_sf"/>
</dbReference>
<dbReference type="PROSITE" id="PS50068">
    <property type="entry name" value="LDLRA_2"/>
    <property type="match status" value="2"/>
</dbReference>
<evidence type="ECO:0000256" key="2">
    <source>
        <dbReference type="PROSITE-ProRule" id="PRU00124"/>
    </source>
</evidence>
<gene>
    <name evidence="4" type="ORF">FNK824_LOCUS33586</name>
    <name evidence="3" type="ORF">SEV965_LOCUS30163</name>
</gene>
<organism evidence="3 5">
    <name type="scientific">Rotaria sordida</name>
    <dbReference type="NCBI Taxonomy" id="392033"/>
    <lineage>
        <taxon>Eukaryota</taxon>
        <taxon>Metazoa</taxon>
        <taxon>Spiralia</taxon>
        <taxon>Gnathifera</taxon>
        <taxon>Rotifera</taxon>
        <taxon>Eurotatoria</taxon>
        <taxon>Bdelloidea</taxon>
        <taxon>Philodinida</taxon>
        <taxon>Philodinidae</taxon>
        <taxon>Rotaria</taxon>
    </lineage>
</organism>
<comment type="caution">
    <text evidence="3">The sequence shown here is derived from an EMBL/GenBank/DDBJ whole genome shotgun (WGS) entry which is preliminary data.</text>
</comment>
<dbReference type="InterPro" id="IPR023415">
    <property type="entry name" value="LDLR_class-A_CS"/>
</dbReference>
<dbReference type="PROSITE" id="PS01209">
    <property type="entry name" value="LDLRA_1"/>
    <property type="match status" value="1"/>
</dbReference>
<proteinExistence type="predicted"/>
<dbReference type="SUPFAM" id="SSF57424">
    <property type="entry name" value="LDL receptor-like module"/>
    <property type="match status" value="2"/>
</dbReference>
<reference evidence="3" key="1">
    <citation type="submission" date="2021-02" db="EMBL/GenBank/DDBJ databases">
        <authorList>
            <person name="Nowell W R."/>
        </authorList>
    </citation>
    <scope>NUCLEOTIDE SEQUENCE</scope>
</reference>
<protein>
    <submittedName>
        <fullName evidence="3">Uncharacterized protein</fullName>
    </submittedName>
</protein>
<sequence>MENSMKRITDEDMTCYIMFNCRTYIDICLDWRQICDGLRDCTNGRDEENCLEMEYNECDLHSKYRCHNGMCIPKSFSFDLTMDCMNYYDEQEYRDTSLDCSKQSSVDCEDHTCRLNDFSCGNDSCFKDYTLIENNQNQIYENKSDLNDDCWRQMWCLLGIFDLFEINDIFRDYDEEINETLTWCQTYENIELSCPEEFFFPPSYFLLPFV</sequence>
<evidence type="ECO:0000313" key="3">
    <source>
        <dbReference type="EMBL" id="CAF1376248.1"/>
    </source>
</evidence>